<dbReference type="HOGENOM" id="CLU_3423442_0_0_1"/>
<reference evidence="1" key="2">
    <citation type="submission" date="2015-06" db="UniProtKB">
        <authorList>
            <consortium name="EnsemblMetazoa"/>
        </authorList>
    </citation>
    <scope>IDENTIFICATION</scope>
</reference>
<dbReference type="EMBL" id="CAEY01001385">
    <property type="status" value="NOT_ANNOTATED_CDS"/>
    <property type="molecule type" value="Genomic_DNA"/>
</dbReference>
<reference evidence="2" key="1">
    <citation type="submission" date="2011-08" db="EMBL/GenBank/DDBJ databases">
        <authorList>
            <person name="Rombauts S."/>
        </authorList>
    </citation>
    <scope>NUCLEOTIDE SEQUENCE</scope>
    <source>
        <strain evidence="2">London</strain>
    </source>
</reference>
<evidence type="ECO:0000313" key="2">
    <source>
        <dbReference type="Proteomes" id="UP000015104"/>
    </source>
</evidence>
<dbReference type="AlphaFoldDB" id="T1K3P1"/>
<accession>T1K3P1</accession>
<dbReference type="EnsemblMetazoa" id="tetur04g09410.1">
    <property type="protein sequence ID" value="tetur04g09410.1"/>
    <property type="gene ID" value="tetur04g09410"/>
</dbReference>
<protein>
    <submittedName>
        <fullName evidence="1">Uncharacterized protein</fullName>
    </submittedName>
</protein>
<keyword evidence="2" id="KW-1185">Reference proteome</keyword>
<dbReference type="Proteomes" id="UP000015104">
    <property type="component" value="Unassembled WGS sequence"/>
</dbReference>
<name>T1K3P1_TETUR</name>
<sequence>MNGLAENHKFAINTDNGKGYMLR</sequence>
<organism evidence="1 2">
    <name type="scientific">Tetranychus urticae</name>
    <name type="common">Two-spotted spider mite</name>
    <dbReference type="NCBI Taxonomy" id="32264"/>
    <lineage>
        <taxon>Eukaryota</taxon>
        <taxon>Metazoa</taxon>
        <taxon>Ecdysozoa</taxon>
        <taxon>Arthropoda</taxon>
        <taxon>Chelicerata</taxon>
        <taxon>Arachnida</taxon>
        <taxon>Acari</taxon>
        <taxon>Acariformes</taxon>
        <taxon>Trombidiformes</taxon>
        <taxon>Prostigmata</taxon>
        <taxon>Eleutherengona</taxon>
        <taxon>Raphignathae</taxon>
        <taxon>Tetranychoidea</taxon>
        <taxon>Tetranychidae</taxon>
        <taxon>Tetranychus</taxon>
    </lineage>
</organism>
<evidence type="ECO:0000313" key="1">
    <source>
        <dbReference type="EnsemblMetazoa" id="tetur04g09410.1"/>
    </source>
</evidence>
<proteinExistence type="predicted"/>